<dbReference type="InterPro" id="IPR002758">
    <property type="entry name" value="Cation_antiport_E"/>
</dbReference>
<evidence type="ECO:0000256" key="2">
    <source>
        <dbReference type="ARBA" id="ARBA00006228"/>
    </source>
</evidence>
<evidence type="ECO:0000256" key="3">
    <source>
        <dbReference type="ARBA" id="ARBA00022475"/>
    </source>
</evidence>
<keyword evidence="4 7" id="KW-0812">Transmembrane</keyword>
<evidence type="ECO:0000313" key="8">
    <source>
        <dbReference type="EMBL" id="MFC5754740.1"/>
    </source>
</evidence>
<keyword evidence="6 7" id="KW-0472">Membrane</keyword>
<feature type="transmembrane region" description="Helical" evidence="7">
    <location>
        <begin position="37"/>
        <end position="56"/>
    </location>
</feature>
<comment type="caution">
    <text evidence="8">The sequence shown here is derived from an EMBL/GenBank/DDBJ whole genome shotgun (WGS) entry which is preliminary data.</text>
</comment>
<dbReference type="EMBL" id="JBHSON010000177">
    <property type="protein sequence ID" value="MFC5754740.1"/>
    <property type="molecule type" value="Genomic_DNA"/>
</dbReference>
<dbReference type="Proteomes" id="UP001596074">
    <property type="component" value="Unassembled WGS sequence"/>
</dbReference>
<protein>
    <submittedName>
        <fullName evidence="8">Na+/H+ antiporter subunit E</fullName>
    </submittedName>
</protein>
<name>A0ABW1AJZ1_9ACTN</name>
<accession>A0ABW1AJZ1</accession>
<evidence type="ECO:0000256" key="7">
    <source>
        <dbReference type="SAM" id="Phobius"/>
    </source>
</evidence>
<dbReference type="Pfam" id="PF01899">
    <property type="entry name" value="MNHE"/>
    <property type="match status" value="1"/>
</dbReference>
<keyword evidence="5 7" id="KW-1133">Transmembrane helix</keyword>
<sequence>MNDLPPLSVRVGRRVIQFPLVIWLTVIWLLMGDRFSIANALSGLLLAIGLVVVFPLPPIDPGLRFHPWGFACFATRFGLDLLRSAGPLTWQAFGTAERGIVNSVLGVTLRTRSDLILTVTAIALSAVPGTLVLDVRRETSTLFLHVLGGSDERAVAKARSDVLALERRVVRAFGTRADRRAVEVS</sequence>
<reference evidence="9" key="1">
    <citation type="journal article" date="2019" name="Int. J. Syst. Evol. Microbiol.">
        <title>The Global Catalogue of Microorganisms (GCM) 10K type strain sequencing project: providing services to taxonomists for standard genome sequencing and annotation.</title>
        <authorList>
            <consortium name="The Broad Institute Genomics Platform"/>
            <consortium name="The Broad Institute Genome Sequencing Center for Infectious Disease"/>
            <person name="Wu L."/>
            <person name="Ma J."/>
        </authorList>
    </citation>
    <scope>NUCLEOTIDE SEQUENCE [LARGE SCALE GENOMIC DNA]</scope>
    <source>
        <strain evidence="9">KCTC 42087</strain>
    </source>
</reference>
<proteinExistence type="inferred from homology"/>
<evidence type="ECO:0000256" key="4">
    <source>
        <dbReference type="ARBA" id="ARBA00022692"/>
    </source>
</evidence>
<organism evidence="8 9">
    <name type="scientific">Actinomadura rugatobispora</name>
    <dbReference type="NCBI Taxonomy" id="1994"/>
    <lineage>
        <taxon>Bacteria</taxon>
        <taxon>Bacillati</taxon>
        <taxon>Actinomycetota</taxon>
        <taxon>Actinomycetes</taxon>
        <taxon>Streptosporangiales</taxon>
        <taxon>Thermomonosporaceae</taxon>
        <taxon>Actinomadura</taxon>
    </lineage>
</organism>
<evidence type="ECO:0000256" key="6">
    <source>
        <dbReference type="ARBA" id="ARBA00023136"/>
    </source>
</evidence>
<evidence type="ECO:0000313" key="9">
    <source>
        <dbReference type="Proteomes" id="UP001596074"/>
    </source>
</evidence>
<keyword evidence="9" id="KW-1185">Reference proteome</keyword>
<evidence type="ECO:0000256" key="1">
    <source>
        <dbReference type="ARBA" id="ARBA00004651"/>
    </source>
</evidence>
<feature type="transmembrane region" description="Helical" evidence="7">
    <location>
        <begin position="115"/>
        <end position="133"/>
    </location>
</feature>
<comment type="subcellular location">
    <subcellularLocation>
        <location evidence="1">Cell membrane</location>
        <topology evidence="1">Multi-pass membrane protein</topology>
    </subcellularLocation>
</comment>
<dbReference type="RefSeq" id="WP_378293135.1">
    <property type="nucleotide sequence ID" value="NZ_JBHSON010000177.1"/>
</dbReference>
<dbReference type="PANTHER" id="PTHR34584:SF1">
    <property type="entry name" value="NA(+)_H(+) ANTIPORTER SUBUNIT E1"/>
    <property type="match status" value="1"/>
</dbReference>
<keyword evidence="3" id="KW-1003">Cell membrane</keyword>
<comment type="similarity">
    <text evidence="2">Belongs to the CPA3 antiporters (TC 2.A.63) subunit E family.</text>
</comment>
<dbReference type="PANTHER" id="PTHR34584">
    <property type="entry name" value="NA(+)/H(+) ANTIPORTER SUBUNIT E1"/>
    <property type="match status" value="1"/>
</dbReference>
<dbReference type="NCBIfam" id="NF006521">
    <property type="entry name" value="PRK08965.1-5"/>
    <property type="match status" value="1"/>
</dbReference>
<feature type="transmembrane region" description="Helical" evidence="7">
    <location>
        <begin position="12"/>
        <end position="30"/>
    </location>
</feature>
<evidence type="ECO:0000256" key="5">
    <source>
        <dbReference type="ARBA" id="ARBA00022989"/>
    </source>
</evidence>
<gene>
    <name evidence="8" type="ORF">ACFPZN_54785</name>
</gene>